<dbReference type="EMBL" id="JACCCZ010000002">
    <property type="protein sequence ID" value="NYG05383.1"/>
    <property type="molecule type" value="Genomic_DNA"/>
</dbReference>
<evidence type="ECO:0000313" key="3">
    <source>
        <dbReference type="Proteomes" id="UP000549695"/>
    </source>
</evidence>
<organism evidence="2 3">
    <name type="scientific">Pseudonocardia alni</name>
    <name type="common">Amycolata alni</name>
    <dbReference type="NCBI Taxonomy" id="33907"/>
    <lineage>
        <taxon>Bacteria</taxon>
        <taxon>Bacillati</taxon>
        <taxon>Actinomycetota</taxon>
        <taxon>Actinomycetes</taxon>
        <taxon>Pseudonocardiales</taxon>
        <taxon>Pseudonocardiaceae</taxon>
        <taxon>Pseudonocardia</taxon>
    </lineage>
</organism>
<dbReference type="RefSeq" id="WP_179763180.1">
    <property type="nucleotide sequence ID" value="NZ_BAAAJZ010000014.1"/>
</dbReference>
<evidence type="ECO:0000256" key="1">
    <source>
        <dbReference type="SAM" id="MobiDB-lite"/>
    </source>
</evidence>
<dbReference type="GeneID" id="98055283"/>
<reference evidence="2 3" key="1">
    <citation type="submission" date="2020-07" db="EMBL/GenBank/DDBJ databases">
        <title>Sequencing the genomes of 1000 actinobacteria strains.</title>
        <authorList>
            <person name="Klenk H.-P."/>
        </authorList>
    </citation>
    <scope>NUCLEOTIDE SEQUENCE [LARGE SCALE GENOMIC DNA]</scope>
    <source>
        <strain evidence="2 3">DSM 44749</strain>
    </source>
</reference>
<proteinExistence type="predicted"/>
<evidence type="ECO:0000313" key="2">
    <source>
        <dbReference type="EMBL" id="NYG05383.1"/>
    </source>
</evidence>
<sequence>MTGPQAGDPRIEELFEAVAALRATLRAHDERHSYTERRLGELDQYSREQAAVLAELAPQIDELAAATAPGPPDRNGAGPVVWARLSAQEAVAAWDELARWMDTIAIPTLAPTCRQIPPCWPMHHWGRETLSWLHQTHVHAYGPDGSPVLVADWHTRWVPTAYAMIDTKQAARAGYCSTSEHRCDRVENAEPLRTQDWGPWLIQACNDDMAVRATPHAHRDESPPTPAQPSGGSPA</sequence>
<dbReference type="Proteomes" id="UP000549695">
    <property type="component" value="Unassembled WGS sequence"/>
</dbReference>
<accession>A0A852W8Q9</accession>
<evidence type="ECO:0008006" key="4">
    <source>
        <dbReference type="Google" id="ProtNLM"/>
    </source>
</evidence>
<feature type="region of interest" description="Disordered" evidence="1">
    <location>
        <begin position="213"/>
        <end position="235"/>
    </location>
</feature>
<protein>
    <recommendedName>
        <fullName evidence="4">DUF4913 domain-containing protein</fullName>
    </recommendedName>
</protein>
<gene>
    <name evidence="2" type="ORF">HDA37_005737</name>
</gene>
<keyword evidence="3" id="KW-1185">Reference proteome</keyword>
<comment type="caution">
    <text evidence="2">The sequence shown here is derived from an EMBL/GenBank/DDBJ whole genome shotgun (WGS) entry which is preliminary data.</text>
</comment>
<name>A0A852W8Q9_PSEA5</name>
<dbReference type="AlphaFoldDB" id="A0A852W8Q9"/>